<dbReference type="AlphaFoldDB" id="A0A285CMP8"/>
<keyword evidence="9" id="KW-1185">Reference proteome</keyword>
<comment type="similarity">
    <text evidence="2">Belongs to the drug/metabolite transporter (DMT) superfamily. 10 TMS drug/metabolite exporter (DME) (TC 2.A.7.3) family.</text>
</comment>
<dbReference type="EMBL" id="OAOQ01000002">
    <property type="protein sequence ID" value="SNX68824.1"/>
    <property type="molecule type" value="Genomic_DNA"/>
</dbReference>
<feature type="domain" description="EamA" evidence="7">
    <location>
        <begin position="16"/>
        <end position="146"/>
    </location>
</feature>
<dbReference type="Pfam" id="PF00892">
    <property type="entry name" value="EamA"/>
    <property type="match status" value="2"/>
</dbReference>
<dbReference type="InterPro" id="IPR000620">
    <property type="entry name" value="EamA_dom"/>
</dbReference>
<organism evidence="8 9">
    <name type="scientific">Cereibacter ovatus</name>
    <dbReference type="NCBI Taxonomy" id="439529"/>
    <lineage>
        <taxon>Bacteria</taxon>
        <taxon>Pseudomonadati</taxon>
        <taxon>Pseudomonadota</taxon>
        <taxon>Alphaproteobacteria</taxon>
        <taxon>Rhodobacterales</taxon>
        <taxon>Paracoccaceae</taxon>
        <taxon>Cereibacter</taxon>
    </lineage>
</organism>
<dbReference type="Proteomes" id="UP000219467">
    <property type="component" value="Unassembled WGS sequence"/>
</dbReference>
<feature type="transmembrane region" description="Helical" evidence="6">
    <location>
        <begin position="268"/>
        <end position="286"/>
    </location>
</feature>
<dbReference type="GO" id="GO:0016020">
    <property type="term" value="C:membrane"/>
    <property type="evidence" value="ECO:0007669"/>
    <property type="project" value="UniProtKB-SubCell"/>
</dbReference>
<feature type="domain" description="EamA" evidence="7">
    <location>
        <begin position="156"/>
        <end position="285"/>
    </location>
</feature>
<gene>
    <name evidence="8" type="ORF">SAMN05878503_102299</name>
</gene>
<dbReference type="PANTHER" id="PTHR22911:SF6">
    <property type="entry name" value="SOLUTE CARRIER FAMILY 35 MEMBER G1"/>
    <property type="match status" value="1"/>
</dbReference>
<sequence length="303" mass="31968">MAPTPDEQSRTRTLEGVLWMLGSGLSFVAVNGIVRHLGTELPAAQGAFIRFAFGVLFLLPMLVQLLRRGLPAGTLGLFGLRGAVHTAAVICWFYAMARIPVAEVTAIGYLNPVLVTLGAALFFGERLAFRRIAAILVALVGALIVLRPGLRDLAPGHLAQLGAAAFFAGSYLFARRLSDLAGAGAIVGMLSLSVTIGLLPFALLVWVPVGPVPLAWLALVAAFATLGHYCMTRAFASAPLAVTQPVTFLQLVWATLLGALVFSEGVDPFVLLGGAVIIGAISFITWRESVLRRQRSSAVIQNG</sequence>
<reference evidence="9" key="1">
    <citation type="submission" date="2017-08" db="EMBL/GenBank/DDBJ databases">
        <authorList>
            <person name="Varghese N."/>
            <person name="Submissions S."/>
        </authorList>
    </citation>
    <scope>NUCLEOTIDE SEQUENCE [LARGE SCALE GENOMIC DNA]</scope>
    <source>
        <strain evidence="9">JA234</strain>
    </source>
</reference>
<feature type="transmembrane region" description="Helical" evidence="6">
    <location>
        <begin position="107"/>
        <end position="124"/>
    </location>
</feature>
<evidence type="ECO:0000256" key="4">
    <source>
        <dbReference type="ARBA" id="ARBA00022989"/>
    </source>
</evidence>
<evidence type="ECO:0000256" key="3">
    <source>
        <dbReference type="ARBA" id="ARBA00022692"/>
    </source>
</evidence>
<keyword evidence="5 6" id="KW-0472">Membrane</keyword>
<feature type="transmembrane region" description="Helical" evidence="6">
    <location>
        <begin position="131"/>
        <end position="150"/>
    </location>
</feature>
<proteinExistence type="inferred from homology"/>
<evidence type="ECO:0000313" key="9">
    <source>
        <dbReference type="Proteomes" id="UP000219467"/>
    </source>
</evidence>
<feature type="transmembrane region" description="Helical" evidence="6">
    <location>
        <begin position="213"/>
        <end position="231"/>
    </location>
</feature>
<keyword evidence="3 6" id="KW-0812">Transmembrane</keyword>
<dbReference type="InterPro" id="IPR037185">
    <property type="entry name" value="EmrE-like"/>
</dbReference>
<comment type="subcellular location">
    <subcellularLocation>
        <location evidence="1">Membrane</location>
        <topology evidence="1">Multi-pass membrane protein</topology>
    </subcellularLocation>
</comment>
<dbReference type="RefSeq" id="WP_235840922.1">
    <property type="nucleotide sequence ID" value="NZ_OAOQ01000002.1"/>
</dbReference>
<evidence type="ECO:0000256" key="2">
    <source>
        <dbReference type="ARBA" id="ARBA00009853"/>
    </source>
</evidence>
<evidence type="ECO:0000256" key="6">
    <source>
        <dbReference type="SAM" id="Phobius"/>
    </source>
</evidence>
<accession>A0A285CMP8</accession>
<evidence type="ECO:0000256" key="5">
    <source>
        <dbReference type="ARBA" id="ARBA00023136"/>
    </source>
</evidence>
<feature type="transmembrane region" description="Helical" evidence="6">
    <location>
        <begin position="238"/>
        <end position="262"/>
    </location>
</feature>
<feature type="transmembrane region" description="Helical" evidence="6">
    <location>
        <begin position="43"/>
        <end position="63"/>
    </location>
</feature>
<feature type="transmembrane region" description="Helical" evidence="6">
    <location>
        <begin position="156"/>
        <end position="174"/>
    </location>
</feature>
<dbReference type="SUPFAM" id="SSF103481">
    <property type="entry name" value="Multidrug resistance efflux transporter EmrE"/>
    <property type="match status" value="2"/>
</dbReference>
<protein>
    <submittedName>
        <fullName evidence="8">Threonine/homoserine efflux transporter RhtA</fullName>
    </submittedName>
</protein>
<evidence type="ECO:0000313" key="8">
    <source>
        <dbReference type="EMBL" id="SNX68824.1"/>
    </source>
</evidence>
<keyword evidence="4 6" id="KW-1133">Transmembrane helix</keyword>
<feature type="transmembrane region" description="Helical" evidence="6">
    <location>
        <begin position="75"/>
        <end position="95"/>
    </location>
</feature>
<dbReference type="PANTHER" id="PTHR22911">
    <property type="entry name" value="ACYL-MALONYL CONDENSING ENZYME-RELATED"/>
    <property type="match status" value="1"/>
</dbReference>
<evidence type="ECO:0000256" key="1">
    <source>
        <dbReference type="ARBA" id="ARBA00004141"/>
    </source>
</evidence>
<dbReference type="Gene3D" id="1.10.3730.20">
    <property type="match status" value="1"/>
</dbReference>
<name>A0A285CMP8_9RHOB</name>
<evidence type="ECO:0000259" key="7">
    <source>
        <dbReference type="Pfam" id="PF00892"/>
    </source>
</evidence>
<feature type="transmembrane region" description="Helical" evidence="6">
    <location>
        <begin position="186"/>
        <end position="207"/>
    </location>
</feature>
<feature type="transmembrane region" description="Helical" evidence="6">
    <location>
        <begin position="17"/>
        <end position="37"/>
    </location>
</feature>